<protein>
    <submittedName>
        <fullName evidence="2">Uncharacterized protein</fullName>
    </submittedName>
</protein>
<evidence type="ECO:0000313" key="2">
    <source>
        <dbReference type="WBParaSite" id="SMUV_0000427401-mRNA-1"/>
    </source>
</evidence>
<reference evidence="2" key="1">
    <citation type="submission" date="2017-02" db="UniProtKB">
        <authorList>
            <consortium name="WormBaseParasite"/>
        </authorList>
    </citation>
    <scope>IDENTIFICATION</scope>
</reference>
<keyword evidence="1" id="KW-1185">Reference proteome</keyword>
<name>A0A0N5AIM3_9BILA</name>
<dbReference type="Proteomes" id="UP000046393">
    <property type="component" value="Unplaced"/>
</dbReference>
<sequence>MTLLLQQNGDLVQKMKLTELMRSRVSCFGNEVILLKILRTRQKKSHDLKQY</sequence>
<proteinExistence type="predicted"/>
<accession>A0A0N5AIM3</accession>
<dbReference type="AlphaFoldDB" id="A0A0N5AIM3"/>
<dbReference type="WBParaSite" id="SMUV_0000427401-mRNA-1">
    <property type="protein sequence ID" value="SMUV_0000427401-mRNA-1"/>
    <property type="gene ID" value="SMUV_0000427401"/>
</dbReference>
<evidence type="ECO:0000313" key="1">
    <source>
        <dbReference type="Proteomes" id="UP000046393"/>
    </source>
</evidence>
<organism evidence="1 2">
    <name type="scientific">Syphacia muris</name>
    <dbReference type="NCBI Taxonomy" id="451379"/>
    <lineage>
        <taxon>Eukaryota</taxon>
        <taxon>Metazoa</taxon>
        <taxon>Ecdysozoa</taxon>
        <taxon>Nematoda</taxon>
        <taxon>Chromadorea</taxon>
        <taxon>Rhabditida</taxon>
        <taxon>Spirurina</taxon>
        <taxon>Oxyuridomorpha</taxon>
        <taxon>Oxyuroidea</taxon>
        <taxon>Oxyuridae</taxon>
        <taxon>Syphacia</taxon>
    </lineage>
</organism>